<dbReference type="Proteomes" id="UP000504631">
    <property type="component" value="Unplaced"/>
</dbReference>
<organism evidence="2 3">
    <name type="scientific">Bombus vosnesenskii</name>
    <dbReference type="NCBI Taxonomy" id="207650"/>
    <lineage>
        <taxon>Eukaryota</taxon>
        <taxon>Metazoa</taxon>
        <taxon>Ecdysozoa</taxon>
        <taxon>Arthropoda</taxon>
        <taxon>Hexapoda</taxon>
        <taxon>Insecta</taxon>
        <taxon>Pterygota</taxon>
        <taxon>Neoptera</taxon>
        <taxon>Endopterygota</taxon>
        <taxon>Hymenoptera</taxon>
        <taxon>Apocrita</taxon>
        <taxon>Aculeata</taxon>
        <taxon>Apoidea</taxon>
        <taxon>Anthophila</taxon>
        <taxon>Apidae</taxon>
        <taxon>Bombus</taxon>
        <taxon>Pyrobombus</taxon>
    </lineage>
</organism>
<dbReference type="GeneID" id="117236673"/>
<dbReference type="InterPro" id="IPR042421">
    <property type="entry name" value="C3orf33-like"/>
</dbReference>
<name>A0A6J3KQU7_9HYME</name>
<feature type="transmembrane region" description="Helical" evidence="1">
    <location>
        <begin position="41"/>
        <end position="58"/>
    </location>
</feature>
<keyword evidence="1" id="KW-1133">Transmembrane helix</keyword>
<dbReference type="KEGG" id="bvk:117236673"/>
<evidence type="ECO:0000313" key="2">
    <source>
        <dbReference type="Proteomes" id="UP000504631"/>
    </source>
</evidence>
<accession>A0A6J3KQU7</accession>
<sequence length="250" mass="28631">MSDMYHTAFKEKIKVIMSEKKPNIFERFIIFSETDTKTLKIFSYGIASISLVIALYRIRPFAKFRKPSSIPSHFLQKKVQLQGTVIHIEPNYGTLLMVDHKPLISLPRLSSPTYLPIKVAGLDVTANGISWLQTIVSGKEITFIPLATEKDYVTCIVSIERNEKQIKIGEELAKLGFAIVAKDSPKTLIQDKDIVSYHKCLLKAQKWAQNKRNGHWHFVKNPTILWRIQQNLNNKLKSILPTFIAQQLNI</sequence>
<dbReference type="GO" id="GO:0005615">
    <property type="term" value="C:extracellular space"/>
    <property type="evidence" value="ECO:0007669"/>
    <property type="project" value="TreeGrafter"/>
</dbReference>
<keyword evidence="1" id="KW-0472">Membrane</keyword>
<evidence type="ECO:0000313" key="3">
    <source>
        <dbReference type="RefSeq" id="XP_033355708.1"/>
    </source>
</evidence>
<dbReference type="InterPro" id="IPR035437">
    <property type="entry name" value="SNase_OB-fold_sf"/>
</dbReference>
<keyword evidence="2" id="KW-1185">Reference proteome</keyword>
<dbReference type="RefSeq" id="XP_033355708.1">
    <property type="nucleotide sequence ID" value="XM_033499817.1"/>
</dbReference>
<dbReference type="PANTHER" id="PTHR28434">
    <property type="entry name" value="PROTEIN C3ORF33"/>
    <property type="match status" value="1"/>
</dbReference>
<proteinExistence type="predicted"/>
<evidence type="ECO:0000256" key="1">
    <source>
        <dbReference type="SAM" id="Phobius"/>
    </source>
</evidence>
<dbReference type="PANTHER" id="PTHR28434:SF1">
    <property type="entry name" value="PROTEIN C3ORF33"/>
    <property type="match status" value="1"/>
</dbReference>
<keyword evidence="1" id="KW-0812">Transmembrane</keyword>
<protein>
    <submittedName>
        <fullName evidence="3">Uncharacterized protein LOC117236673 isoform X1</fullName>
    </submittedName>
</protein>
<dbReference type="AlphaFoldDB" id="A0A6J3KQU7"/>
<reference evidence="3" key="1">
    <citation type="submission" date="2025-08" db="UniProtKB">
        <authorList>
            <consortium name="RefSeq"/>
        </authorList>
    </citation>
    <scope>IDENTIFICATION</scope>
    <source>
        <tissue evidence="3">Muscle</tissue>
    </source>
</reference>
<dbReference type="SUPFAM" id="SSF50199">
    <property type="entry name" value="Staphylococcal nuclease"/>
    <property type="match status" value="1"/>
</dbReference>
<gene>
    <name evidence="3" type="primary">LOC117236673</name>
</gene>
<dbReference type="Gene3D" id="2.40.50.90">
    <property type="match status" value="1"/>
</dbReference>